<dbReference type="Proteomes" id="UP001336250">
    <property type="component" value="Unassembled WGS sequence"/>
</dbReference>
<name>A0AAW9QP79_9BURK</name>
<keyword evidence="3" id="KW-1185">Reference proteome</keyword>
<proteinExistence type="predicted"/>
<protein>
    <submittedName>
        <fullName evidence="2">Uncharacterized protein</fullName>
    </submittedName>
</protein>
<evidence type="ECO:0000256" key="1">
    <source>
        <dbReference type="SAM" id="MobiDB-lite"/>
    </source>
</evidence>
<evidence type="ECO:0000313" key="3">
    <source>
        <dbReference type="Proteomes" id="UP001336250"/>
    </source>
</evidence>
<gene>
    <name evidence="2" type="ORF">V4F39_25810</name>
</gene>
<feature type="compositionally biased region" description="Low complexity" evidence="1">
    <location>
        <begin position="8"/>
        <end position="25"/>
    </location>
</feature>
<dbReference type="EMBL" id="JAZIBG010000056">
    <property type="protein sequence ID" value="MEF7617354.1"/>
    <property type="molecule type" value="Genomic_DNA"/>
</dbReference>
<organism evidence="2 3">
    <name type="scientific">Aquincola agrisoli</name>
    <dbReference type="NCBI Taxonomy" id="3119538"/>
    <lineage>
        <taxon>Bacteria</taxon>
        <taxon>Pseudomonadati</taxon>
        <taxon>Pseudomonadota</taxon>
        <taxon>Betaproteobacteria</taxon>
        <taxon>Burkholderiales</taxon>
        <taxon>Sphaerotilaceae</taxon>
        <taxon>Aquincola</taxon>
    </lineage>
</organism>
<reference evidence="2 3" key="1">
    <citation type="submission" date="2024-02" db="EMBL/GenBank/DDBJ databases">
        <title>Genome sequence of Aquincola sp. MAHUQ-54.</title>
        <authorList>
            <person name="Huq M.A."/>
        </authorList>
    </citation>
    <scope>NUCLEOTIDE SEQUENCE [LARGE SCALE GENOMIC DNA]</scope>
    <source>
        <strain evidence="2 3">MAHUQ-54</strain>
    </source>
</reference>
<comment type="caution">
    <text evidence="2">The sequence shown here is derived from an EMBL/GenBank/DDBJ whole genome shotgun (WGS) entry which is preliminary data.</text>
</comment>
<dbReference type="RefSeq" id="WP_332293117.1">
    <property type="nucleotide sequence ID" value="NZ_JAZIBG010000056.1"/>
</dbReference>
<evidence type="ECO:0000313" key="2">
    <source>
        <dbReference type="EMBL" id="MEF7617354.1"/>
    </source>
</evidence>
<dbReference type="AlphaFoldDB" id="A0AAW9QP79"/>
<accession>A0AAW9QP79</accession>
<feature type="region of interest" description="Disordered" evidence="1">
    <location>
        <begin position="1"/>
        <end position="26"/>
    </location>
</feature>
<sequence length="133" mass="14599">MNPVPLVPAIDRPPARRPAAPGEPRNYTVSGGMRNIAPTAQLARIAARRAFVETKQAFMQVLATTDASAPGVDWLRKQVRSAQTPEDLWLLRSAVFEVLRHDALNGARLRESLRRSLDGVFPGTYFASGFSTL</sequence>